<feature type="compositionally biased region" description="Basic and acidic residues" evidence="1">
    <location>
        <begin position="22"/>
        <end position="35"/>
    </location>
</feature>
<sequence length="93" mass="9936">MTEANSGNATYNSTDGSASEEVALHQKTTDWTDNNKEAKIGNQVAKNNFNIAEGNTKATVKIAKDGTLTITMGVSSFLKKGLEIILIISSLLF</sequence>
<name>A0AB35U8L1_9FIRM</name>
<keyword evidence="3" id="KW-1185">Reference proteome</keyword>
<feature type="region of interest" description="Disordered" evidence="1">
    <location>
        <begin position="1"/>
        <end position="35"/>
    </location>
</feature>
<protein>
    <submittedName>
        <fullName evidence="2">Uncharacterized protein</fullName>
    </submittedName>
</protein>
<gene>
    <name evidence="2" type="ORF">MOZ60_06585</name>
</gene>
<reference evidence="2 3" key="1">
    <citation type="submission" date="2022-03" db="EMBL/GenBank/DDBJ databases">
        <title>Novel taxa within the pig intestine.</title>
        <authorList>
            <person name="Wylensek D."/>
            <person name="Bishof K."/>
            <person name="Afrizal A."/>
            <person name="Clavel T."/>
        </authorList>
    </citation>
    <scope>NUCLEOTIDE SEQUENCE [LARGE SCALE GENOMIC DNA]</scope>
    <source>
        <strain evidence="2 3">CLA-KB-P133</strain>
    </source>
</reference>
<evidence type="ECO:0000313" key="3">
    <source>
        <dbReference type="Proteomes" id="UP001286174"/>
    </source>
</evidence>
<organism evidence="2 3">
    <name type="scientific">Grylomicrobium aquisgranensis</name>
    <dbReference type="NCBI Taxonomy" id="2926318"/>
    <lineage>
        <taxon>Bacteria</taxon>
        <taxon>Bacillati</taxon>
        <taxon>Bacillota</taxon>
        <taxon>Erysipelotrichia</taxon>
        <taxon>Erysipelotrichales</taxon>
        <taxon>Erysipelotrichaceae</taxon>
        <taxon>Grylomicrobium</taxon>
    </lineage>
</organism>
<proteinExistence type="predicted"/>
<dbReference type="RefSeq" id="WP_370596070.1">
    <property type="nucleotide sequence ID" value="NZ_JALBUR010000013.1"/>
</dbReference>
<comment type="caution">
    <text evidence="2">The sequence shown here is derived from an EMBL/GenBank/DDBJ whole genome shotgun (WGS) entry which is preliminary data.</text>
</comment>
<evidence type="ECO:0000256" key="1">
    <source>
        <dbReference type="SAM" id="MobiDB-lite"/>
    </source>
</evidence>
<evidence type="ECO:0000313" key="2">
    <source>
        <dbReference type="EMBL" id="MDX8419759.1"/>
    </source>
</evidence>
<accession>A0AB35U8L1</accession>
<dbReference type="AlphaFoldDB" id="A0AB35U8L1"/>
<dbReference type="Proteomes" id="UP001286174">
    <property type="component" value="Unassembled WGS sequence"/>
</dbReference>
<dbReference type="EMBL" id="JALBUR010000013">
    <property type="protein sequence ID" value="MDX8419759.1"/>
    <property type="molecule type" value="Genomic_DNA"/>
</dbReference>
<feature type="compositionally biased region" description="Polar residues" evidence="1">
    <location>
        <begin position="1"/>
        <end position="17"/>
    </location>
</feature>